<evidence type="ECO:0000313" key="1">
    <source>
        <dbReference type="EMBL" id="SDL87070.1"/>
    </source>
</evidence>
<proteinExistence type="predicted"/>
<dbReference type="RefSeq" id="WP_074597763.1">
    <property type="nucleotide sequence ID" value="NZ_FNHF01000001.1"/>
</dbReference>
<dbReference type="Pfam" id="PF04978">
    <property type="entry name" value="MST"/>
    <property type="match status" value="1"/>
</dbReference>
<dbReference type="STRING" id="482461.SAMN05216244_1047"/>
<dbReference type="InterPro" id="IPR034660">
    <property type="entry name" value="DinB/YfiT-like"/>
</dbReference>
<dbReference type="SUPFAM" id="SSF109854">
    <property type="entry name" value="DinB/YfiT-like putative metalloenzymes"/>
    <property type="match status" value="1"/>
</dbReference>
<name>A0A1G9NL18_9BACI</name>
<dbReference type="EMBL" id="FNHF01000001">
    <property type="protein sequence ID" value="SDL87070.1"/>
    <property type="molecule type" value="Genomic_DNA"/>
</dbReference>
<dbReference type="Proteomes" id="UP000182347">
    <property type="component" value="Unassembled WGS sequence"/>
</dbReference>
<protein>
    <submittedName>
        <fullName evidence="1">Uncharacterized damage-inducible protein DinB (Forms a four-helix bundle)</fullName>
    </submittedName>
</protein>
<gene>
    <name evidence="1" type="ORF">SAMN05216244_1047</name>
</gene>
<dbReference type="Gene3D" id="1.20.120.450">
    <property type="entry name" value="dinb family like domain"/>
    <property type="match status" value="1"/>
</dbReference>
<reference evidence="2" key="1">
    <citation type="submission" date="2016-10" db="EMBL/GenBank/DDBJ databases">
        <authorList>
            <person name="Varghese N."/>
            <person name="Submissions S."/>
        </authorList>
    </citation>
    <scope>NUCLEOTIDE SEQUENCE [LARGE SCALE GENOMIC DNA]</scope>
    <source>
        <strain evidence="2">CGMCC 1.6199</strain>
    </source>
</reference>
<keyword evidence="2" id="KW-1185">Reference proteome</keyword>
<dbReference type="AlphaFoldDB" id="A0A1G9NL18"/>
<evidence type="ECO:0000313" key="2">
    <source>
        <dbReference type="Proteomes" id="UP000182347"/>
    </source>
</evidence>
<sequence length="168" mass="19493">MDYKVREKSGYTPQIGHLVSMMEYARKTTLDAVSGLSTEQLDYLPTEKSNSIGALLLHMAAVEVGFQIEVFDGRSPNDEEKTERGAAYSLGHQGRSEINGNPLDFYLDKLVKVRQRTLAEFRLRNDKLLYEDIQWDGQPSNHFFIWFHVMEDEINHRGQIRIQRKMVE</sequence>
<dbReference type="InterPro" id="IPR007061">
    <property type="entry name" value="MST-like"/>
</dbReference>
<dbReference type="OrthoDB" id="117483at2"/>
<organism evidence="1 2">
    <name type="scientific">Sediminibacillus halophilus</name>
    <dbReference type="NCBI Taxonomy" id="482461"/>
    <lineage>
        <taxon>Bacteria</taxon>
        <taxon>Bacillati</taxon>
        <taxon>Bacillota</taxon>
        <taxon>Bacilli</taxon>
        <taxon>Bacillales</taxon>
        <taxon>Bacillaceae</taxon>
        <taxon>Sediminibacillus</taxon>
    </lineage>
</organism>
<accession>A0A1G9NL18</accession>